<dbReference type="Pfam" id="PF20236">
    <property type="entry name" value="DUF6593"/>
    <property type="match status" value="1"/>
</dbReference>
<protein>
    <recommendedName>
        <fullName evidence="1">DUF6593 domain-containing protein</fullName>
    </recommendedName>
</protein>
<dbReference type="OrthoDB" id="3256331at2759"/>
<reference evidence="3" key="2">
    <citation type="submission" date="2015-01" db="EMBL/GenBank/DDBJ databases">
        <title>Evolutionary Origins and Diversification of the Mycorrhizal Mutualists.</title>
        <authorList>
            <consortium name="DOE Joint Genome Institute"/>
            <consortium name="Mycorrhizal Genomics Consortium"/>
            <person name="Kohler A."/>
            <person name="Kuo A."/>
            <person name="Nagy L.G."/>
            <person name="Floudas D."/>
            <person name="Copeland A."/>
            <person name="Barry K.W."/>
            <person name="Cichocki N."/>
            <person name="Veneault-Fourrey C."/>
            <person name="LaButti K."/>
            <person name="Lindquist E.A."/>
            <person name="Lipzen A."/>
            <person name="Lundell T."/>
            <person name="Morin E."/>
            <person name="Murat C."/>
            <person name="Riley R."/>
            <person name="Ohm R."/>
            <person name="Sun H."/>
            <person name="Tunlid A."/>
            <person name="Henrissat B."/>
            <person name="Grigoriev I.V."/>
            <person name="Hibbett D.S."/>
            <person name="Martin F."/>
        </authorList>
    </citation>
    <scope>NUCLEOTIDE SEQUENCE [LARGE SCALE GENOMIC DNA]</scope>
    <source>
        <strain evidence="3">F 1598</strain>
    </source>
</reference>
<reference evidence="2 3" key="1">
    <citation type="submission" date="2014-04" db="EMBL/GenBank/DDBJ databases">
        <authorList>
            <consortium name="DOE Joint Genome Institute"/>
            <person name="Kuo A."/>
            <person name="Tarkka M."/>
            <person name="Buscot F."/>
            <person name="Kohler A."/>
            <person name="Nagy L.G."/>
            <person name="Floudas D."/>
            <person name="Copeland A."/>
            <person name="Barry K.W."/>
            <person name="Cichocki N."/>
            <person name="Veneault-Fourrey C."/>
            <person name="LaButti K."/>
            <person name="Lindquist E.A."/>
            <person name="Lipzen A."/>
            <person name="Lundell T."/>
            <person name="Morin E."/>
            <person name="Murat C."/>
            <person name="Sun H."/>
            <person name="Tunlid A."/>
            <person name="Henrissat B."/>
            <person name="Grigoriev I.V."/>
            <person name="Hibbett D.S."/>
            <person name="Martin F."/>
            <person name="Nordberg H.P."/>
            <person name="Cantor M.N."/>
            <person name="Hua S.X."/>
        </authorList>
    </citation>
    <scope>NUCLEOTIDE SEQUENCE [LARGE SCALE GENOMIC DNA]</scope>
    <source>
        <strain evidence="2 3">F 1598</strain>
    </source>
</reference>
<keyword evidence="3" id="KW-1185">Reference proteome</keyword>
<dbReference type="Proteomes" id="UP000054166">
    <property type="component" value="Unassembled WGS sequence"/>
</dbReference>
<evidence type="ECO:0000313" key="3">
    <source>
        <dbReference type="Proteomes" id="UP000054166"/>
    </source>
</evidence>
<gene>
    <name evidence="2" type="ORF">PILCRDRAFT_825413</name>
</gene>
<feature type="domain" description="DUF6593" evidence="1">
    <location>
        <begin position="7"/>
        <end position="91"/>
    </location>
</feature>
<sequence length="117" mass="12983">MFKDSLSFAGPNKKRFSWKKVNDGLNIELYQDGAKNKAPIAKFTKRRRVTHRDTIPPTSEIMPAKLVLDGRGLGMRDLVVITFCLSEKARRSKEDSTFHGVGNMGEGMGMVGLVNLG</sequence>
<dbReference type="EMBL" id="KN833025">
    <property type="protein sequence ID" value="KIM77448.1"/>
    <property type="molecule type" value="Genomic_DNA"/>
</dbReference>
<dbReference type="HOGENOM" id="CLU_2085687_0_0_1"/>
<evidence type="ECO:0000259" key="1">
    <source>
        <dbReference type="Pfam" id="PF20236"/>
    </source>
</evidence>
<dbReference type="InParanoid" id="A0A0C3AU34"/>
<name>A0A0C3AU34_PILCF</name>
<accession>A0A0C3AU34</accession>
<proteinExistence type="predicted"/>
<dbReference type="AlphaFoldDB" id="A0A0C3AU34"/>
<organism evidence="2 3">
    <name type="scientific">Piloderma croceum (strain F 1598)</name>
    <dbReference type="NCBI Taxonomy" id="765440"/>
    <lineage>
        <taxon>Eukaryota</taxon>
        <taxon>Fungi</taxon>
        <taxon>Dikarya</taxon>
        <taxon>Basidiomycota</taxon>
        <taxon>Agaricomycotina</taxon>
        <taxon>Agaricomycetes</taxon>
        <taxon>Agaricomycetidae</taxon>
        <taxon>Atheliales</taxon>
        <taxon>Atheliaceae</taxon>
        <taxon>Piloderma</taxon>
    </lineage>
</organism>
<dbReference type="InterPro" id="IPR046528">
    <property type="entry name" value="DUF6593"/>
</dbReference>
<evidence type="ECO:0000313" key="2">
    <source>
        <dbReference type="EMBL" id="KIM77448.1"/>
    </source>
</evidence>